<evidence type="ECO:0008006" key="5">
    <source>
        <dbReference type="Google" id="ProtNLM"/>
    </source>
</evidence>
<keyword evidence="2" id="KW-1133">Transmembrane helix</keyword>
<feature type="transmembrane region" description="Helical" evidence="2">
    <location>
        <begin position="9"/>
        <end position="31"/>
    </location>
</feature>
<protein>
    <recommendedName>
        <fullName evidence="5">Sulfotransferase domain-containing protein</fullName>
    </recommendedName>
</protein>
<sequence length="450" mass="51605">MTGTGFDRLVCIFAAIVIMSALMNFALYSFLEDNTKEDIQHDFREKFTKIYQSKEQKFLDKLNAKPHKLLDNLNSHASKFNLGNVPKGKGKKDDKNKDTTGEVKIDQDKERIVKILRESGTEITQEVVDQIPTWSEVTALYGDKPRIVGLDQCERFRRDVPHDDAYIAPSGFFNTGTNLVADMMPFTCKIPGRPEPKKGFLQKIPQMLNKGKPQPIRMKTGMLYQVPWGKHNPVSWRGTHTAQMGAIGVEQTHVLPVVIIKDPFHWMGSMCRHKYEANWYHVKEHCPNLVPDEHEFGMRGITRQTKSIPVHIRYPGFNKEYDSLIHLWDEWYTDYYNIEEFPRLMIRFEDLLFHLEEVITSVCECAGGELINTKKGIHLQSEPAKKGGVHNNSNGLLSAIARYGSSKHRLDGMTKADIEFANSIASPKLMKEFAYNYPQVEKEAINNEDN</sequence>
<dbReference type="InterPro" id="IPR027417">
    <property type="entry name" value="P-loop_NTPase"/>
</dbReference>
<dbReference type="Gene3D" id="3.40.50.300">
    <property type="entry name" value="P-loop containing nucleotide triphosphate hydrolases"/>
    <property type="match status" value="1"/>
</dbReference>
<feature type="compositionally biased region" description="Basic and acidic residues" evidence="1">
    <location>
        <begin position="91"/>
        <end position="101"/>
    </location>
</feature>
<feature type="region of interest" description="Disordered" evidence="1">
    <location>
        <begin position="82"/>
        <end position="101"/>
    </location>
</feature>
<evidence type="ECO:0000313" key="4">
    <source>
        <dbReference type="Proteomes" id="UP001054902"/>
    </source>
</evidence>
<proteinExistence type="predicted"/>
<reference evidence="3 4" key="1">
    <citation type="journal article" date="2021" name="Sci. Rep.">
        <title>The genome of the diatom Chaetoceros tenuissimus carries an ancient integrated fragment of an extant virus.</title>
        <authorList>
            <person name="Hongo Y."/>
            <person name="Kimura K."/>
            <person name="Takaki Y."/>
            <person name="Yoshida Y."/>
            <person name="Baba S."/>
            <person name="Kobayashi G."/>
            <person name="Nagasaki K."/>
            <person name="Hano T."/>
            <person name="Tomaru Y."/>
        </authorList>
    </citation>
    <scope>NUCLEOTIDE SEQUENCE [LARGE SCALE GENOMIC DNA]</scope>
    <source>
        <strain evidence="3 4">NIES-3715</strain>
    </source>
</reference>
<evidence type="ECO:0000256" key="2">
    <source>
        <dbReference type="SAM" id="Phobius"/>
    </source>
</evidence>
<dbReference type="EMBL" id="BLLK01000045">
    <property type="protein sequence ID" value="GFH51904.1"/>
    <property type="molecule type" value="Genomic_DNA"/>
</dbReference>
<keyword evidence="4" id="KW-1185">Reference proteome</keyword>
<gene>
    <name evidence="3" type="ORF">CTEN210_08380</name>
</gene>
<comment type="caution">
    <text evidence="3">The sequence shown here is derived from an EMBL/GenBank/DDBJ whole genome shotgun (WGS) entry which is preliminary data.</text>
</comment>
<dbReference type="AlphaFoldDB" id="A0AAD3H6N6"/>
<dbReference type="Proteomes" id="UP001054902">
    <property type="component" value="Unassembled WGS sequence"/>
</dbReference>
<evidence type="ECO:0000256" key="1">
    <source>
        <dbReference type="SAM" id="MobiDB-lite"/>
    </source>
</evidence>
<accession>A0AAD3H6N6</accession>
<organism evidence="3 4">
    <name type="scientific">Chaetoceros tenuissimus</name>
    <dbReference type="NCBI Taxonomy" id="426638"/>
    <lineage>
        <taxon>Eukaryota</taxon>
        <taxon>Sar</taxon>
        <taxon>Stramenopiles</taxon>
        <taxon>Ochrophyta</taxon>
        <taxon>Bacillariophyta</taxon>
        <taxon>Coscinodiscophyceae</taxon>
        <taxon>Chaetocerotophycidae</taxon>
        <taxon>Chaetocerotales</taxon>
        <taxon>Chaetocerotaceae</taxon>
        <taxon>Chaetoceros</taxon>
    </lineage>
</organism>
<evidence type="ECO:0000313" key="3">
    <source>
        <dbReference type="EMBL" id="GFH51904.1"/>
    </source>
</evidence>
<dbReference type="SUPFAM" id="SSF52540">
    <property type="entry name" value="P-loop containing nucleoside triphosphate hydrolases"/>
    <property type="match status" value="1"/>
</dbReference>
<keyword evidence="2" id="KW-0812">Transmembrane</keyword>
<keyword evidence="2" id="KW-0472">Membrane</keyword>
<name>A0AAD3H6N6_9STRA</name>